<evidence type="ECO:0000313" key="2">
    <source>
        <dbReference type="Proteomes" id="UP000228531"/>
    </source>
</evidence>
<evidence type="ECO:0000313" key="1">
    <source>
        <dbReference type="EMBL" id="PJI86322.1"/>
    </source>
</evidence>
<dbReference type="OrthoDB" id="6992731at2"/>
<dbReference type="EMBL" id="PGTY01000002">
    <property type="protein sequence ID" value="PJI86322.1"/>
    <property type="molecule type" value="Genomic_DNA"/>
</dbReference>
<keyword evidence="2" id="KW-1185">Reference proteome</keyword>
<protein>
    <submittedName>
        <fullName evidence="1">Uncharacterized protein</fullName>
    </submittedName>
</protein>
<dbReference type="AlphaFoldDB" id="A0A2M8W604"/>
<name>A0A2M8W604_9RHOB</name>
<dbReference type="Proteomes" id="UP000228531">
    <property type="component" value="Unassembled WGS sequence"/>
</dbReference>
<organism evidence="1 2">
    <name type="scientific">Yoonia maricola</name>
    <dbReference type="NCBI Taxonomy" id="420999"/>
    <lineage>
        <taxon>Bacteria</taxon>
        <taxon>Pseudomonadati</taxon>
        <taxon>Pseudomonadota</taxon>
        <taxon>Alphaproteobacteria</taxon>
        <taxon>Rhodobacterales</taxon>
        <taxon>Paracoccaceae</taxon>
        <taxon>Yoonia</taxon>
    </lineage>
</organism>
<proteinExistence type="predicted"/>
<accession>A0A2M8W604</accession>
<comment type="caution">
    <text evidence="1">The sequence shown here is derived from an EMBL/GenBank/DDBJ whole genome shotgun (WGS) entry which is preliminary data.</text>
</comment>
<sequence length="243" mass="26644">MITQDHLQGHWKRDWIKAPGFEDATTRVHWLQAGALFADLRIPLERPDLTGLSCLADLDQSSLRNLMDAEGFAGHITVADSQCTWHRQINWHGVPGQADIGLMSFDKTGGLIEDGVLAEYRELWQLASQSPLRGAQVSCDAMTGVLIENEESFLLGIGPKPLGTTGDLIAKLDRSTAEFPALQQHFASEYVLGTWDGASGIAMLATNPFQEGQVVLERGDDLYWHSQGFDGAQSAKRLQVNGD</sequence>
<reference evidence="1 2" key="1">
    <citation type="submission" date="2017-11" db="EMBL/GenBank/DDBJ databases">
        <title>Genomic Encyclopedia of Archaeal and Bacterial Type Strains, Phase II (KMG-II): From Individual Species to Whole Genera.</title>
        <authorList>
            <person name="Goeker M."/>
        </authorList>
    </citation>
    <scope>NUCLEOTIDE SEQUENCE [LARGE SCALE GENOMIC DNA]</scope>
    <source>
        <strain evidence="1 2">DSM 29128</strain>
    </source>
</reference>
<dbReference type="RefSeq" id="WP_100368620.1">
    <property type="nucleotide sequence ID" value="NZ_PGTY01000002.1"/>
</dbReference>
<gene>
    <name evidence="1" type="ORF">BC777_2690</name>
</gene>